<dbReference type="Proteomes" id="UP001063698">
    <property type="component" value="Chromosome"/>
</dbReference>
<keyword evidence="2" id="KW-1185">Reference proteome</keyword>
<reference evidence="1" key="1">
    <citation type="submission" date="2013-11" db="EMBL/GenBank/DDBJ databases">
        <title>Comparative genomics of Ignicoccus.</title>
        <authorList>
            <person name="Podar M."/>
        </authorList>
    </citation>
    <scope>NUCLEOTIDE SEQUENCE</scope>
    <source>
        <strain evidence="1">DSM 13166</strain>
    </source>
</reference>
<dbReference type="AlphaFoldDB" id="A0A977PKC6"/>
<accession>A0A977PKC6</accession>
<proteinExistence type="predicted"/>
<dbReference type="EMBL" id="CP006868">
    <property type="protein sequence ID" value="UXD22726.1"/>
    <property type="molecule type" value="Genomic_DNA"/>
</dbReference>
<organism evidence="1 2">
    <name type="scientific">Ignicoccus pacificus DSM 13166</name>
    <dbReference type="NCBI Taxonomy" id="940294"/>
    <lineage>
        <taxon>Archaea</taxon>
        <taxon>Thermoproteota</taxon>
        <taxon>Thermoprotei</taxon>
        <taxon>Desulfurococcales</taxon>
        <taxon>Desulfurococcaceae</taxon>
        <taxon>Ignicoccus</taxon>
    </lineage>
</organism>
<evidence type="ECO:0000313" key="2">
    <source>
        <dbReference type="Proteomes" id="UP001063698"/>
    </source>
</evidence>
<name>A0A977PKC6_9CREN</name>
<dbReference type="KEGG" id="ipc:IPA_07720"/>
<evidence type="ECO:0000313" key="1">
    <source>
        <dbReference type="EMBL" id="UXD22726.1"/>
    </source>
</evidence>
<gene>
    <name evidence="1" type="ORF">IPA_07720</name>
</gene>
<protein>
    <submittedName>
        <fullName evidence="1">Uncharacterized protein</fullName>
    </submittedName>
</protein>
<sequence>MRDCLKAMKRLEESLQKVEGLNFVPKIVFLVKGDEIRFMFTLDGSEELAEKVFKMAARKGRIRGLGTYEVYQVEESDEELFMITSREDRRTML</sequence>